<keyword evidence="9" id="KW-0677">Repeat</keyword>
<keyword evidence="7" id="KW-0808">Transferase</keyword>
<evidence type="ECO:0000313" key="17">
    <source>
        <dbReference type="EMBL" id="KAK2163207.1"/>
    </source>
</evidence>
<gene>
    <name evidence="17" type="ORF">NP493_1477g00021</name>
</gene>
<comment type="catalytic activity">
    <reaction evidence="13">
        <text>geranylgeranyl diphosphate + L-cysteinyl-[protein] = S-geranylgeranyl-L-cysteinyl-[protein] + diphosphate</text>
        <dbReference type="Rhea" id="RHEA:21240"/>
        <dbReference type="Rhea" id="RHEA-COMP:10131"/>
        <dbReference type="Rhea" id="RHEA-COMP:11537"/>
        <dbReference type="ChEBI" id="CHEBI:29950"/>
        <dbReference type="ChEBI" id="CHEBI:33019"/>
        <dbReference type="ChEBI" id="CHEBI:57533"/>
        <dbReference type="ChEBI" id="CHEBI:86021"/>
        <dbReference type="EC" id="2.5.1.59"/>
    </reaction>
</comment>
<evidence type="ECO:0000256" key="5">
    <source>
        <dbReference type="ARBA" id="ARBA00020603"/>
    </source>
</evidence>
<evidence type="ECO:0000256" key="1">
    <source>
        <dbReference type="ARBA" id="ARBA00001946"/>
    </source>
</evidence>
<name>A0AAD9NAL3_RIDPI</name>
<evidence type="ECO:0000256" key="3">
    <source>
        <dbReference type="ARBA" id="ARBA00010497"/>
    </source>
</evidence>
<comment type="subunit">
    <text evidence="14">Heterodimer of FNTA and PGGT1B. PGGT1B mediates interaction with substrate peptides.</text>
</comment>
<evidence type="ECO:0000259" key="16">
    <source>
        <dbReference type="Pfam" id="PF00432"/>
    </source>
</evidence>
<protein>
    <recommendedName>
        <fullName evidence="5">Geranylgeranyl transferase type-1 subunit beta</fullName>
        <ecNumber evidence="4">2.5.1.59</ecNumber>
    </recommendedName>
    <alternativeName>
        <fullName evidence="12">Geranylgeranyl transferase type I subunit beta</fullName>
    </alternativeName>
    <alternativeName>
        <fullName evidence="15">Type I protein geranyl-geranyltransferase subunit beta</fullName>
    </alternativeName>
</protein>
<feature type="domain" description="Prenyltransferase alpha-alpha toroid" evidence="16">
    <location>
        <begin position="373"/>
        <end position="692"/>
    </location>
</feature>
<dbReference type="EC" id="2.5.1.59" evidence="4"/>
<sequence length="714" mass="79257">MAAFGDSEVFLPNKHIKYFIRCMQVLPDRYVSLDSSRMTVAFFAISGLDMLDALGTIEKDRKNIINWVYAMQVLPDSTGSNLDQCGFRGSPTVGVSHESQQGSLGCRKYDSGHIAMTYTALLILLILGDDLSGVNRRGVLAGLRRLQLADGSFCPTPDGSENDMRFIYCACCVSYILSDWSGMDVDRANNYIRKSLSYDGAFGQGPGLEAHGGSTFCAVASLMLMGRLHSTLTPRQREHLKRWCIMRQQTGFQGRPNKPADTCYSFWVGATLKLLDAFNFTNAYHNHSFLMETQHKLMGGFAKWPDCNPDVLHAYFGVCGLSLMGEPGVKVMHAALNVSQSAADHLVALHACLNTTLPSTKQCIWATHDAFYAEEYVKFFKRCLSENIPIQWNDDLDLSRLYTYLKSVSTLELLKVSETIDCDMKRTIADSIYLCQMPSNDGECHSCSCGFKNSASNKTSDIGATYCALCSLLVLRDDLARVDTEGIVQMLRRLQSESGCFCQTCGGQEEGDGQTDMELNYWATCVSYIIHNWDGVDRDRLTSYVLQSQTHEGGFGKSSTSEASAEATFHAVATLAFIGNLQTSLTGTSLARLQHWCDQQLQTTTCKSSRKRADTLRDIVWLRSTMQLLGCTASVDVDTSIRVLMESQQKENNSILSSLSPTNLQDITTCQLTVCGAALLCHPELHNIDAMLHLSKDSVQYLHDLHDHKRTCRN</sequence>
<evidence type="ECO:0000256" key="12">
    <source>
        <dbReference type="ARBA" id="ARBA00031713"/>
    </source>
</evidence>
<keyword evidence="11" id="KW-0460">Magnesium</keyword>
<evidence type="ECO:0000256" key="6">
    <source>
        <dbReference type="ARBA" id="ARBA00022602"/>
    </source>
</evidence>
<dbReference type="SUPFAM" id="SSF48239">
    <property type="entry name" value="Terpenoid cyclases/Protein prenyltransferases"/>
    <property type="match status" value="2"/>
</dbReference>
<dbReference type="Gene3D" id="1.50.10.20">
    <property type="match status" value="2"/>
</dbReference>
<dbReference type="InterPro" id="IPR008930">
    <property type="entry name" value="Terpenoid_cyclase/PrenylTrfase"/>
</dbReference>
<comment type="cofactor">
    <cofactor evidence="1">
        <name>Mg(2+)</name>
        <dbReference type="ChEBI" id="CHEBI:18420"/>
    </cofactor>
</comment>
<feature type="domain" description="Prenyltransferase alpha-alpha toroid" evidence="16">
    <location>
        <begin position="11"/>
        <end position="338"/>
    </location>
</feature>
<evidence type="ECO:0000256" key="9">
    <source>
        <dbReference type="ARBA" id="ARBA00022737"/>
    </source>
</evidence>
<dbReference type="AlphaFoldDB" id="A0AAD9NAL3"/>
<dbReference type="EMBL" id="JAODUO010001476">
    <property type="protein sequence ID" value="KAK2163207.1"/>
    <property type="molecule type" value="Genomic_DNA"/>
</dbReference>
<dbReference type="PANTHER" id="PTHR11774:SF4">
    <property type="entry name" value="GERANYLGERANYL TRANSFERASE TYPE-1 SUBUNIT BETA"/>
    <property type="match status" value="1"/>
</dbReference>
<keyword evidence="8" id="KW-0479">Metal-binding</keyword>
<evidence type="ECO:0000256" key="14">
    <source>
        <dbReference type="ARBA" id="ARBA00065714"/>
    </source>
</evidence>
<dbReference type="GO" id="GO:0005953">
    <property type="term" value="C:CAAX-protein geranylgeranyltransferase complex"/>
    <property type="evidence" value="ECO:0007669"/>
    <property type="project" value="InterPro"/>
</dbReference>
<reference evidence="17" key="1">
    <citation type="journal article" date="2023" name="Mol. Biol. Evol.">
        <title>Third-Generation Sequencing Reveals the Adaptive Role of the Epigenome in Three Deep-Sea Polychaetes.</title>
        <authorList>
            <person name="Perez M."/>
            <person name="Aroh O."/>
            <person name="Sun Y."/>
            <person name="Lan Y."/>
            <person name="Juniper S.K."/>
            <person name="Young C.R."/>
            <person name="Angers B."/>
            <person name="Qian P.Y."/>
        </authorList>
    </citation>
    <scope>NUCLEOTIDE SEQUENCE</scope>
    <source>
        <strain evidence="17">R07B-5</strain>
    </source>
</reference>
<evidence type="ECO:0000313" key="18">
    <source>
        <dbReference type="Proteomes" id="UP001209878"/>
    </source>
</evidence>
<dbReference type="InterPro" id="IPR041960">
    <property type="entry name" value="GGTase_I_beta"/>
</dbReference>
<evidence type="ECO:0000256" key="10">
    <source>
        <dbReference type="ARBA" id="ARBA00022833"/>
    </source>
</evidence>
<dbReference type="InterPro" id="IPR001330">
    <property type="entry name" value="Prenyltrans"/>
</dbReference>
<dbReference type="FunFam" id="1.50.10.20:FF:000005">
    <property type="entry name" value="Geranylgeranyl transferase type-1 subunit beta"/>
    <property type="match status" value="1"/>
</dbReference>
<proteinExistence type="inferred from homology"/>
<dbReference type="GO" id="GO:0004662">
    <property type="term" value="F:CAAX-protein geranylgeranyltransferase activity"/>
    <property type="evidence" value="ECO:0007669"/>
    <property type="project" value="UniProtKB-EC"/>
</dbReference>
<dbReference type="InterPro" id="IPR045089">
    <property type="entry name" value="PGGT1B-like"/>
</dbReference>
<dbReference type="CDD" id="cd02895">
    <property type="entry name" value="GGTase-I"/>
    <property type="match status" value="1"/>
</dbReference>
<organism evidence="17 18">
    <name type="scientific">Ridgeia piscesae</name>
    <name type="common">Tubeworm</name>
    <dbReference type="NCBI Taxonomy" id="27915"/>
    <lineage>
        <taxon>Eukaryota</taxon>
        <taxon>Metazoa</taxon>
        <taxon>Spiralia</taxon>
        <taxon>Lophotrochozoa</taxon>
        <taxon>Annelida</taxon>
        <taxon>Polychaeta</taxon>
        <taxon>Sedentaria</taxon>
        <taxon>Canalipalpata</taxon>
        <taxon>Sabellida</taxon>
        <taxon>Siboglinidae</taxon>
        <taxon>Ridgeia</taxon>
    </lineage>
</organism>
<keyword evidence="6" id="KW-0637">Prenyltransferase</keyword>
<dbReference type="PANTHER" id="PTHR11774">
    <property type="entry name" value="GERANYLGERANYL TRANSFERASE TYPE BETA SUBUNIT"/>
    <property type="match status" value="1"/>
</dbReference>
<evidence type="ECO:0000256" key="11">
    <source>
        <dbReference type="ARBA" id="ARBA00022842"/>
    </source>
</evidence>
<keyword evidence="18" id="KW-1185">Reference proteome</keyword>
<evidence type="ECO:0000256" key="4">
    <source>
        <dbReference type="ARBA" id="ARBA00012700"/>
    </source>
</evidence>
<evidence type="ECO:0000256" key="13">
    <source>
        <dbReference type="ARBA" id="ARBA00050428"/>
    </source>
</evidence>
<comment type="caution">
    <text evidence="17">The sequence shown here is derived from an EMBL/GenBank/DDBJ whole genome shotgun (WGS) entry which is preliminary data.</text>
</comment>
<evidence type="ECO:0000256" key="7">
    <source>
        <dbReference type="ARBA" id="ARBA00022679"/>
    </source>
</evidence>
<comment type="cofactor">
    <cofactor evidence="2">
        <name>Zn(2+)</name>
        <dbReference type="ChEBI" id="CHEBI:29105"/>
    </cofactor>
</comment>
<dbReference type="Pfam" id="PF00432">
    <property type="entry name" value="Prenyltrans"/>
    <property type="match status" value="2"/>
</dbReference>
<evidence type="ECO:0000256" key="2">
    <source>
        <dbReference type="ARBA" id="ARBA00001947"/>
    </source>
</evidence>
<evidence type="ECO:0000256" key="8">
    <source>
        <dbReference type="ARBA" id="ARBA00022723"/>
    </source>
</evidence>
<dbReference type="Proteomes" id="UP001209878">
    <property type="component" value="Unassembled WGS sequence"/>
</dbReference>
<accession>A0AAD9NAL3</accession>
<evidence type="ECO:0000256" key="15">
    <source>
        <dbReference type="ARBA" id="ARBA00078363"/>
    </source>
</evidence>
<dbReference type="GO" id="GO:0046872">
    <property type="term" value="F:metal ion binding"/>
    <property type="evidence" value="ECO:0007669"/>
    <property type="project" value="UniProtKB-KW"/>
</dbReference>
<keyword evidence="10" id="KW-0862">Zinc</keyword>
<comment type="similarity">
    <text evidence="3">Belongs to the protein prenyltransferase subunit beta family.</text>
</comment>